<keyword evidence="6 15" id="KW-0560">Oxidoreductase</keyword>
<dbReference type="Gene3D" id="3.40.50.720">
    <property type="entry name" value="NAD(P)-binding Rossmann-like Domain"/>
    <property type="match status" value="1"/>
</dbReference>
<reference evidence="15" key="1">
    <citation type="submission" date="2019-08" db="EMBL/GenBank/DDBJ databases">
        <authorList>
            <person name="Kucharzyk K."/>
            <person name="Murdoch R.W."/>
            <person name="Higgins S."/>
            <person name="Loffler F."/>
        </authorList>
    </citation>
    <scope>NUCLEOTIDE SEQUENCE</scope>
</reference>
<feature type="domain" description="Dihydrodipicolinate reductase C-terminal" evidence="14">
    <location>
        <begin position="145"/>
        <end position="279"/>
    </location>
</feature>
<evidence type="ECO:0000256" key="4">
    <source>
        <dbReference type="ARBA" id="ARBA00022857"/>
    </source>
</evidence>
<comment type="pathway">
    <text evidence="9">Amino-acid biosynthesis; L-lysine biosynthesis via DAP pathway; (S)-tetrahydrodipicolinate from L-aspartate: step 4/4.</text>
</comment>
<dbReference type="SUPFAM" id="SSF51735">
    <property type="entry name" value="NAD(P)-binding Rossmann-fold domains"/>
    <property type="match status" value="1"/>
</dbReference>
<evidence type="ECO:0000259" key="14">
    <source>
        <dbReference type="Pfam" id="PF05173"/>
    </source>
</evidence>
<dbReference type="AlphaFoldDB" id="A0A644YHI0"/>
<comment type="caution">
    <text evidence="15">The sequence shown here is derived from an EMBL/GenBank/DDBJ whole genome shotgun (WGS) entry which is preliminary data.</text>
</comment>
<dbReference type="Pfam" id="PF05173">
    <property type="entry name" value="DapB_C"/>
    <property type="match status" value="1"/>
</dbReference>
<keyword evidence="8" id="KW-0457">Lysine biosynthesis</keyword>
<proteinExistence type="inferred from homology"/>
<evidence type="ECO:0000256" key="3">
    <source>
        <dbReference type="ARBA" id="ARBA00022605"/>
    </source>
</evidence>
<dbReference type="PANTHER" id="PTHR20836">
    <property type="entry name" value="DIHYDRODIPICOLINATE REDUCTASE"/>
    <property type="match status" value="1"/>
</dbReference>
<feature type="domain" description="Dihydrodipicolinate reductase N-terminal" evidence="13">
    <location>
        <begin position="18"/>
        <end position="142"/>
    </location>
</feature>
<dbReference type="PROSITE" id="PS01298">
    <property type="entry name" value="DAPB"/>
    <property type="match status" value="1"/>
</dbReference>
<evidence type="ECO:0000256" key="12">
    <source>
        <dbReference type="ARBA" id="ARBA00049396"/>
    </source>
</evidence>
<protein>
    <recommendedName>
        <fullName evidence="10">4-hydroxy-tetrahydrodipicolinate reductase</fullName>
        <ecNumber evidence="10">1.17.1.8</ecNumber>
    </recommendedName>
</protein>
<keyword evidence="7" id="KW-0520">NAD</keyword>
<evidence type="ECO:0000256" key="6">
    <source>
        <dbReference type="ARBA" id="ARBA00023002"/>
    </source>
</evidence>
<dbReference type="InterPro" id="IPR036291">
    <property type="entry name" value="NAD(P)-bd_dom_sf"/>
</dbReference>
<dbReference type="HAMAP" id="MF_00102">
    <property type="entry name" value="DapB"/>
    <property type="match status" value="1"/>
</dbReference>
<organism evidence="15">
    <name type="scientific">bioreactor metagenome</name>
    <dbReference type="NCBI Taxonomy" id="1076179"/>
    <lineage>
        <taxon>unclassified sequences</taxon>
        <taxon>metagenomes</taxon>
        <taxon>ecological metagenomes</taxon>
    </lineage>
</organism>
<evidence type="ECO:0000256" key="7">
    <source>
        <dbReference type="ARBA" id="ARBA00023027"/>
    </source>
</evidence>
<comment type="catalytic activity">
    <reaction evidence="11">
        <text>(S)-2,3,4,5-tetrahydrodipicolinate + NADP(+) + H2O = (2S,4S)-4-hydroxy-2,3,4,5-tetrahydrodipicolinate + NADPH + H(+)</text>
        <dbReference type="Rhea" id="RHEA:35331"/>
        <dbReference type="ChEBI" id="CHEBI:15377"/>
        <dbReference type="ChEBI" id="CHEBI:15378"/>
        <dbReference type="ChEBI" id="CHEBI:16845"/>
        <dbReference type="ChEBI" id="CHEBI:57783"/>
        <dbReference type="ChEBI" id="CHEBI:58349"/>
        <dbReference type="ChEBI" id="CHEBI:67139"/>
        <dbReference type="EC" id="1.17.1.8"/>
    </reaction>
</comment>
<dbReference type="SUPFAM" id="SSF55347">
    <property type="entry name" value="Glyceraldehyde-3-phosphate dehydrogenase-like, C-terminal domain"/>
    <property type="match status" value="1"/>
</dbReference>
<dbReference type="GO" id="GO:0008839">
    <property type="term" value="F:4-hydroxy-tetrahydrodipicolinate reductase"/>
    <property type="evidence" value="ECO:0007669"/>
    <property type="project" value="UniProtKB-EC"/>
</dbReference>
<dbReference type="GO" id="GO:0005829">
    <property type="term" value="C:cytosol"/>
    <property type="evidence" value="ECO:0007669"/>
    <property type="project" value="TreeGrafter"/>
</dbReference>
<keyword evidence="4" id="KW-0521">NADP</keyword>
<evidence type="ECO:0000256" key="5">
    <source>
        <dbReference type="ARBA" id="ARBA00022915"/>
    </source>
</evidence>
<dbReference type="Pfam" id="PF01113">
    <property type="entry name" value="DapB_N"/>
    <property type="match status" value="1"/>
</dbReference>
<comment type="similarity">
    <text evidence="1">Belongs to the DapB family.</text>
</comment>
<dbReference type="PIRSF" id="PIRSF000161">
    <property type="entry name" value="DHPR"/>
    <property type="match status" value="1"/>
</dbReference>
<dbReference type="InterPro" id="IPR000846">
    <property type="entry name" value="DapB_N"/>
</dbReference>
<evidence type="ECO:0000256" key="2">
    <source>
        <dbReference type="ARBA" id="ARBA00022490"/>
    </source>
</evidence>
<gene>
    <name evidence="15" type="primary">dapB_27</name>
    <name evidence="15" type="ORF">SDC9_73861</name>
</gene>
<dbReference type="NCBIfam" id="TIGR00036">
    <property type="entry name" value="dapB"/>
    <property type="match status" value="1"/>
</dbReference>
<evidence type="ECO:0000256" key="11">
    <source>
        <dbReference type="ARBA" id="ARBA00049080"/>
    </source>
</evidence>
<evidence type="ECO:0000259" key="13">
    <source>
        <dbReference type="Pfam" id="PF01113"/>
    </source>
</evidence>
<dbReference type="FunFam" id="3.30.360.10:FF:000009">
    <property type="entry name" value="4-hydroxy-tetrahydrodipicolinate reductase"/>
    <property type="match status" value="1"/>
</dbReference>
<dbReference type="CDD" id="cd02274">
    <property type="entry name" value="DHDPR_N"/>
    <property type="match status" value="1"/>
</dbReference>
<sequence>MARNKRAGSVKRKGTCRMKIVVSGFKGKMGTACTNMVLRQEDFTLAAVYDPFATEKQLDELPQYAGHPVKVFRDKATLVKEVEADVWIDFSRPDAAYENTRFALENGMRPVIGTTGFSSEQLEELTNYSKDLGLGGLIAPNFAIGAVLMMEFAAKAAKYFPDVEIMELHHDNKLDAPSGTAIKTAELIYEVRGDHQQGHPDEEELIEGARGADYHGMKIHSVRLPGLVAHQQVQFGSAGEGLIIRHDSYDRDSFMNGVALSCRKVMEINRLIYGLENFL</sequence>
<dbReference type="InterPro" id="IPR022663">
    <property type="entry name" value="DapB_C"/>
</dbReference>
<dbReference type="Gene3D" id="3.30.360.10">
    <property type="entry name" value="Dihydrodipicolinate Reductase, domain 2"/>
    <property type="match status" value="1"/>
</dbReference>
<evidence type="ECO:0000256" key="8">
    <source>
        <dbReference type="ARBA" id="ARBA00023154"/>
    </source>
</evidence>
<dbReference type="InterPro" id="IPR022664">
    <property type="entry name" value="DapB_N_CS"/>
</dbReference>
<evidence type="ECO:0000256" key="1">
    <source>
        <dbReference type="ARBA" id="ARBA00006642"/>
    </source>
</evidence>
<dbReference type="EMBL" id="VSSQ01004971">
    <property type="protein sequence ID" value="MPM27351.1"/>
    <property type="molecule type" value="Genomic_DNA"/>
</dbReference>
<evidence type="ECO:0000313" key="15">
    <source>
        <dbReference type="EMBL" id="MPM27351.1"/>
    </source>
</evidence>
<dbReference type="GO" id="GO:0009089">
    <property type="term" value="P:lysine biosynthetic process via diaminopimelate"/>
    <property type="evidence" value="ECO:0007669"/>
    <property type="project" value="InterPro"/>
</dbReference>
<evidence type="ECO:0000256" key="10">
    <source>
        <dbReference type="ARBA" id="ARBA00038983"/>
    </source>
</evidence>
<evidence type="ECO:0000256" key="9">
    <source>
        <dbReference type="ARBA" id="ARBA00037922"/>
    </source>
</evidence>
<dbReference type="InterPro" id="IPR023940">
    <property type="entry name" value="DHDPR_bac"/>
</dbReference>
<dbReference type="PANTHER" id="PTHR20836:SF0">
    <property type="entry name" value="4-HYDROXY-TETRAHYDRODIPICOLINATE REDUCTASE 1, CHLOROPLASTIC-RELATED"/>
    <property type="match status" value="1"/>
</dbReference>
<dbReference type="GO" id="GO:0019877">
    <property type="term" value="P:diaminopimelate biosynthetic process"/>
    <property type="evidence" value="ECO:0007669"/>
    <property type="project" value="UniProtKB-KW"/>
</dbReference>
<accession>A0A644YHI0</accession>
<keyword evidence="5" id="KW-0220">Diaminopimelate biosynthesis</keyword>
<name>A0A644YHI0_9ZZZZ</name>
<keyword evidence="2" id="KW-0963">Cytoplasm</keyword>
<dbReference type="EC" id="1.17.1.8" evidence="10"/>
<keyword evidence="3" id="KW-0028">Amino-acid biosynthesis</keyword>
<comment type="catalytic activity">
    <reaction evidence="12">
        <text>(S)-2,3,4,5-tetrahydrodipicolinate + NAD(+) + H2O = (2S,4S)-4-hydroxy-2,3,4,5-tetrahydrodipicolinate + NADH + H(+)</text>
        <dbReference type="Rhea" id="RHEA:35323"/>
        <dbReference type="ChEBI" id="CHEBI:15377"/>
        <dbReference type="ChEBI" id="CHEBI:15378"/>
        <dbReference type="ChEBI" id="CHEBI:16845"/>
        <dbReference type="ChEBI" id="CHEBI:57540"/>
        <dbReference type="ChEBI" id="CHEBI:57945"/>
        <dbReference type="ChEBI" id="CHEBI:67139"/>
        <dbReference type="EC" id="1.17.1.8"/>
    </reaction>
</comment>